<dbReference type="Proteomes" id="UP001235939">
    <property type="component" value="Chromosome 07"/>
</dbReference>
<feature type="region of interest" description="Disordered" evidence="2">
    <location>
        <begin position="1"/>
        <end position="37"/>
    </location>
</feature>
<dbReference type="InterPro" id="IPR050372">
    <property type="entry name" value="Neurexin-related_CASP"/>
</dbReference>
<dbReference type="Gene3D" id="1.10.10.1450">
    <property type="match status" value="1"/>
</dbReference>
<dbReference type="SUPFAM" id="SSF49899">
    <property type="entry name" value="Concanavalin A-like lectins/glucanases"/>
    <property type="match status" value="1"/>
</dbReference>
<feature type="domain" description="Laminin G" evidence="3">
    <location>
        <begin position="57"/>
        <end position="239"/>
    </location>
</feature>
<dbReference type="PROSITE" id="PS50025">
    <property type="entry name" value="LAM_G_DOMAIN"/>
    <property type="match status" value="1"/>
</dbReference>
<organism evidence="4 5">
    <name type="scientific">Cordylochernes scorpioides</name>
    <dbReference type="NCBI Taxonomy" id="51811"/>
    <lineage>
        <taxon>Eukaryota</taxon>
        <taxon>Metazoa</taxon>
        <taxon>Ecdysozoa</taxon>
        <taxon>Arthropoda</taxon>
        <taxon>Chelicerata</taxon>
        <taxon>Arachnida</taxon>
        <taxon>Pseudoscorpiones</taxon>
        <taxon>Cheliferoidea</taxon>
        <taxon>Chernetidae</taxon>
        <taxon>Cordylochernes</taxon>
    </lineage>
</organism>
<dbReference type="InterPro" id="IPR041426">
    <property type="entry name" value="Mos1_HTH"/>
</dbReference>
<feature type="compositionally biased region" description="Acidic residues" evidence="2">
    <location>
        <begin position="1"/>
        <end position="10"/>
    </location>
</feature>
<dbReference type="PANTHER" id="PTHR15036">
    <property type="entry name" value="PIKACHURIN-LIKE PROTEIN"/>
    <property type="match status" value="1"/>
</dbReference>
<evidence type="ECO:0000256" key="2">
    <source>
        <dbReference type="SAM" id="MobiDB-lite"/>
    </source>
</evidence>
<gene>
    <name evidence="4" type="ORF">LAZ67_7001389</name>
</gene>
<evidence type="ECO:0000259" key="3">
    <source>
        <dbReference type="PROSITE" id="PS50025"/>
    </source>
</evidence>
<dbReference type="InterPro" id="IPR013320">
    <property type="entry name" value="ConA-like_dom_sf"/>
</dbReference>
<dbReference type="PANTHER" id="PTHR15036:SF85">
    <property type="entry name" value="SP2353, ISOFORM A"/>
    <property type="match status" value="1"/>
</dbReference>
<dbReference type="EMBL" id="CP092869">
    <property type="protein sequence ID" value="UYV69988.1"/>
    <property type="molecule type" value="Genomic_DNA"/>
</dbReference>
<evidence type="ECO:0000313" key="5">
    <source>
        <dbReference type="Proteomes" id="UP001235939"/>
    </source>
</evidence>
<comment type="caution">
    <text evidence="1">Lacks conserved residue(s) required for the propagation of feature annotation.</text>
</comment>
<evidence type="ECO:0000256" key="1">
    <source>
        <dbReference type="PROSITE-ProRule" id="PRU00122"/>
    </source>
</evidence>
<proteinExistence type="predicted"/>
<accession>A0ABY6KQH0</accession>
<protein>
    <recommendedName>
        <fullName evidence="3">Laminin G domain-containing protein</fullName>
    </recommendedName>
</protein>
<dbReference type="InterPro" id="IPR001791">
    <property type="entry name" value="Laminin_G"/>
</dbReference>
<reference evidence="4 5" key="1">
    <citation type="submission" date="2022-01" db="EMBL/GenBank/DDBJ databases">
        <title>A chromosomal length assembly of Cordylochernes scorpioides.</title>
        <authorList>
            <person name="Zeh D."/>
            <person name="Zeh J."/>
        </authorList>
    </citation>
    <scope>NUCLEOTIDE SEQUENCE [LARGE SCALE GENOMIC DNA]</scope>
    <source>
        <strain evidence="4">IN4F17</strain>
        <tissue evidence="4">Whole Body</tissue>
    </source>
</reference>
<dbReference type="Pfam" id="PF17906">
    <property type="entry name" value="HTH_48"/>
    <property type="match status" value="1"/>
</dbReference>
<name>A0ABY6KQH0_9ARAC</name>
<dbReference type="CDD" id="cd00110">
    <property type="entry name" value="LamG"/>
    <property type="match status" value="1"/>
</dbReference>
<dbReference type="SMART" id="SM00282">
    <property type="entry name" value="LamG"/>
    <property type="match status" value="1"/>
</dbReference>
<keyword evidence="5" id="KW-1185">Reference proteome</keyword>
<evidence type="ECO:0000313" key="4">
    <source>
        <dbReference type="EMBL" id="UYV69988.1"/>
    </source>
</evidence>
<dbReference type="Gene3D" id="2.60.120.200">
    <property type="match status" value="1"/>
</dbReference>
<dbReference type="Pfam" id="PF00054">
    <property type="entry name" value="Laminin_G_1"/>
    <property type="match status" value="1"/>
</dbReference>
<sequence length="397" mass="43960">MLSLNQEDEVSPTAGPVRRSTVHKPTGPFEPKSTRDITLGLVPETPTTARPAVPPPVEVPAFSGRSFLELARLQAYSRLSLELEFRTFSDQGILLYNGQTASGSGDFVSLAVRDGYVEFRYNLGSGPVILRSPQRVLPGKFHRLVAKRYLQEGMIALDGQDDVMGRSQGLLKSLDLGQNLFLGHVPDNTGIWENVGVRTGLVGCIRRLKVGRKLLDLRFPTSKDILRAKDIRECTDGPCDWRPCRNGATCLGPPQAFLQLRRPGIIHSAVRRKYRELPGTAYAAERRIGVHAGDLVPGASAAGILLFNGQQQASESCFKLRKTASESFQVLKQSFKEDTLSQSRTFEWFAQFKAGRTSVKDDLHIGRPLSIRNPENALKIKSSIKENPRITIRELSE</sequence>